<evidence type="ECO:0000313" key="4">
    <source>
        <dbReference type="EMBL" id="CAB5025884.1"/>
    </source>
</evidence>
<dbReference type="SUPFAM" id="SSF51735">
    <property type="entry name" value="NAD(P)-binding Rossmann-fold domains"/>
    <property type="match status" value="1"/>
</dbReference>
<reference evidence="3" key="1">
    <citation type="submission" date="2020-05" db="EMBL/GenBank/DDBJ databases">
        <authorList>
            <person name="Chiriac C."/>
            <person name="Salcher M."/>
            <person name="Ghai R."/>
            <person name="Kavagutti S V."/>
        </authorList>
    </citation>
    <scope>NUCLEOTIDE SEQUENCE</scope>
</reference>
<dbReference type="Pfam" id="PF00106">
    <property type="entry name" value="adh_short"/>
    <property type="match status" value="1"/>
</dbReference>
<evidence type="ECO:0000256" key="2">
    <source>
        <dbReference type="ARBA" id="ARBA00023002"/>
    </source>
</evidence>
<proteinExistence type="inferred from homology"/>
<name>A0A6J6XJ55_9ZZZZ</name>
<evidence type="ECO:0000313" key="3">
    <source>
        <dbReference type="EMBL" id="CAB4796499.1"/>
    </source>
</evidence>
<gene>
    <name evidence="3" type="ORF">UFOPK3046_00274</name>
    <name evidence="4" type="ORF">UFOPK4173_00211</name>
</gene>
<keyword evidence="2" id="KW-0560">Oxidoreductase</keyword>
<dbReference type="PROSITE" id="PS00061">
    <property type="entry name" value="ADH_SHORT"/>
    <property type="match status" value="1"/>
</dbReference>
<dbReference type="AlphaFoldDB" id="A0A6J6XJ55"/>
<dbReference type="EMBL" id="CAFAAQ010000013">
    <property type="protein sequence ID" value="CAB4796499.1"/>
    <property type="molecule type" value="Genomic_DNA"/>
</dbReference>
<evidence type="ECO:0000256" key="1">
    <source>
        <dbReference type="ARBA" id="ARBA00006484"/>
    </source>
</evidence>
<dbReference type="Gene3D" id="3.40.50.720">
    <property type="entry name" value="NAD(P)-binding Rossmann-like Domain"/>
    <property type="match status" value="1"/>
</dbReference>
<accession>A0A6J6XJ55</accession>
<dbReference type="EMBL" id="CAFBPW010000012">
    <property type="protein sequence ID" value="CAB5025884.1"/>
    <property type="molecule type" value="Genomic_DNA"/>
</dbReference>
<dbReference type="InterPro" id="IPR036291">
    <property type="entry name" value="NAD(P)-bd_dom_sf"/>
</dbReference>
<dbReference type="GO" id="GO:0016491">
    <property type="term" value="F:oxidoreductase activity"/>
    <property type="evidence" value="ECO:0007669"/>
    <property type="project" value="UniProtKB-KW"/>
</dbReference>
<dbReference type="PANTHER" id="PTHR43669">
    <property type="entry name" value="5-KETO-D-GLUCONATE 5-REDUCTASE"/>
    <property type="match status" value="1"/>
</dbReference>
<protein>
    <submittedName>
        <fullName evidence="3">Unannotated protein</fullName>
    </submittedName>
</protein>
<dbReference type="InterPro" id="IPR020904">
    <property type="entry name" value="Sc_DH/Rdtase_CS"/>
</dbReference>
<dbReference type="InterPro" id="IPR002347">
    <property type="entry name" value="SDR_fam"/>
</dbReference>
<dbReference type="PRINTS" id="PR00081">
    <property type="entry name" value="GDHRDH"/>
</dbReference>
<organism evidence="3">
    <name type="scientific">freshwater metagenome</name>
    <dbReference type="NCBI Taxonomy" id="449393"/>
    <lineage>
        <taxon>unclassified sequences</taxon>
        <taxon>metagenomes</taxon>
        <taxon>ecological metagenomes</taxon>
    </lineage>
</organism>
<sequence length="255" mass="26902">MRDALGEVQSVLVLGGGSDIGQAVCLRLIQGRCRTVILAGRPEDGMDAVAQVLLAGGADKVEIVHWDCTDVDSHPKVIGDVFDEFGDIDLVYAPAGILGSQEAFEADPAFAAAAVQINFAGLVSASLVVAERFKAQGHGVLVLMSSVAGLRARKDNFVYGSTKAGLDAFAQGLGDSLVGTGIKVIVVRPGFVHTKMTTGMKAAPFSTTPENVAELLSSALANGHEVVWAPPILKYPFFIFRLLPRAVWRKVSERG</sequence>
<comment type="similarity">
    <text evidence="1">Belongs to the short-chain dehydrogenases/reductases (SDR) family.</text>
</comment>
<dbReference type="PANTHER" id="PTHR43669:SF6">
    <property type="entry name" value="DECAPRENYLPHOSPHORYL-2-KETO-BETA-D-ERYTHRO-PENTOSE REDUCTASE"/>
    <property type="match status" value="1"/>
</dbReference>